<dbReference type="AlphaFoldDB" id="A0A6A3BH85"/>
<dbReference type="Pfam" id="PF13456">
    <property type="entry name" value="RVT_3"/>
    <property type="match status" value="1"/>
</dbReference>
<dbReference type="Proteomes" id="UP000436088">
    <property type="component" value="Unassembled WGS sequence"/>
</dbReference>
<dbReference type="PANTHER" id="PTHR47074">
    <property type="entry name" value="BNAC02G40300D PROTEIN"/>
    <property type="match status" value="1"/>
</dbReference>
<name>A0A6A3BH85_HIBSY</name>
<comment type="caution">
    <text evidence="2">The sequence shown here is derived from an EMBL/GenBank/DDBJ whole genome shotgun (WGS) entry which is preliminary data.</text>
</comment>
<dbReference type="CDD" id="cd06222">
    <property type="entry name" value="RNase_H_like"/>
    <property type="match status" value="1"/>
</dbReference>
<dbReference type="PANTHER" id="PTHR47074:SF11">
    <property type="entry name" value="REVERSE TRANSCRIPTASE-LIKE PROTEIN"/>
    <property type="match status" value="1"/>
</dbReference>
<dbReference type="EMBL" id="VEPZ02000859">
    <property type="protein sequence ID" value="KAE8715525.1"/>
    <property type="molecule type" value="Genomic_DNA"/>
</dbReference>
<evidence type="ECO:0000259" key="1">
    <source>
        <dbReference type="Pfam" id="PF13456"/>
    </source>
</evidence>
<dbReference type="GO" id="GO:0004523">
    <property type="term" value="F:RNA-DNA hybrid ribonuclease activity"/>
    <property type="evidence" value="ECO:0007669"/>
    <property type="project" value="InterPro"/>
</dbReference>
<dbReference type="InterPro" id="IPR044730">
    <property type="entry name" value="RNase_H-like_dom_plant"/>
</dbReference>
<gene>
    <name evidence="2" type="ORF">F3Y22_tig00110163pilonHSYRG00108</name>
</gene>
<feature type="domain" description="RNase H type-1" evidence="1">
    <location>
        <begin position="17"/>
        <end position="139"/>
    </location>
</feature>
<dbReference type="InterPro" id="IPR036397">
    <property type="entry name" value="RNaseH_sf"/>
</dbReference>
<organism evidence="2 3">
    <name type="scientific">Hibiscus syriacus</name>
    <name type="common">Rose of Sharon</name>
    <dbReference type="NCBI Taxonomy" id="106335"/>
    <lineage>
        <taxon>Eukaryota</taxon>
        <taxon>Viridiplantae</taxon>
        <taxon>Streptophyta</taxon>
        <taxon>Embryophyta</taxon>
        <taxon>Tracheophyta</taxon>
        <taxon>Spermatophyta</taxon>
        <taxon>Magnoliopsida</taxon>
        <taxon>eudicotyledons</taxon>
        <taxon>Gunneridae</taxon>
        <taxon>Pentapetalae</taxon>
        <taxon>rosids</taxon>
        <taxon>malvids</taxon>
        <taxon>Malvales</taxon>
        <taxon>Malvaceae</taxon>
        <taxon>Malvoideae</taxon>
        <taxon>Hibiscus</taxon>
    </lineage>
</organism>
<proteinExistence type="predicted"/>
<accession>A0A6A3BH85</accession>
<evidence type="ECO:0000313" key="3">
    <source>
        <dbReference type="Proteomes" id="UP000436088"/>
    </source>
</evidence>
<keyword evidence="3" id="KW-1185">Reference proteome</keyword>
<evidence type="ECO:0000313" key="2">
    <source>
        <dbReference type="EMBL" id="KAE8715525.1"/>
    </source>
</evidence>
<dbReference type="GO" id="GO:0003676">
    <property type="term" value="F:nucleic acid binding"/>
    <property type="evidence" value="ECO:0007669"/>
    <property type="project" value="InterPro"/>
</dbReference>
<reference evidence="2" key="1">
    <citation type="submission" date="2019-09" db="EMBL/GenBank/DDBJ databases">
        <title>Draft genome information of white flower Hibiscus syriacus.</title>
        <authorList>
            <person name="Kim Y.-M."/>
        </authorList>
    </citation>
    <scope>NUCLEOTIDE SEQUENCE [LARGE SCALE GENOMIC DNA]</scope>
    <source>
        <strain evidence="2">YM2019G1</strain>
    </source>
</reference>
<dbReference type="InterPro" id="IPR002156">
    <property type="entry name" value="RNaseH_domain"/>
</dbReference>
<protein>
    <recommendedName>
        <fullName evidence="1">RNase H type-1 domain-containing protein</fullName>
    </recommendedName>
</protein>
<sequence length="146" mass="16074">MDRSRWMKPPHGAIKINVEGALSVAESSAVIGVVARDHYGLVVAGHARSLQVMQKSGLVEIKAFSEELKLAPHKSLTNVILEGDAAFVVNKLARPREDLSLVSLYLREAHGILVAIIHIRIQFTRQDVNVAAHILAQWALHCTILF</sequence>
<dbReference type="Gene3D" id="3.30.420.10">
    <property type="entry name" value="Ribonuclease H-like superfamily/Ribonuclease H"/>
    <property type="match status" value="1"/>
</dbReference>
<dbReference type="InterPro" id="IPR052929">
    <property type="entry name" value="RNase_H-like_EbsB-rel"/>
</dbReference>